<evidence type="ECO:0000256" key="4">
    <source>
        <dbReference type="ARBA" id="ARBA00022692"/>
    </source>
</evidence>
<dbReference type="Proteomes" id="UP000571950">
    <property type="component" value="Unassembled WGS sequence"/>
</dbReference>
<dbReference type="InterPro" id="IPR000531">
    <property type="entry name" value="Beta-barrel_TonB"/>
</dbReference>
<dbReference type="SUPFAM" id="SSF56935">
    <property type="entry name" value="Porins"/>
    <property type="match status" value="1"/>
</dbReference>
<evidence type="ECO:0000256" key="2">
    <source>
        <dbReference type="ARBA" id="ARBA00022448"/>
    </source>
</evidence>
<evidence type="ECO:0000256" key="10">
    <source>
        <dbReference type="PROSITE-ProRule" id="PRU01360"/>
    </source>
</evidence>
<keyword evidence="5" id="KW-0732">Signal</keyword>
<evidence type="ECO:0000256" key="1">
    <source>
        <dbReference type="ARBA" id="ARBA00004571"/>
    </source>
</evidence>
<dbReference type="GO" id="GO:0009279">
    <property type="term" value="C:cell outer membrane"/>
    <property type="evidence" value="ECO:0007669"/>
    <property type="project" value="UniProtKB-SubCell"/>
</dbReference>
<keyword evidence="2 10" id="KW-0813">Transport</keyword>
<dbReference type="Pfam" id="PF00593">
    <property type="entry name" value="TonB_dep_Rec_b-barrel"/>
    <property type="match status" value="1"/>
</dbReference>
<feature type="domain" description="TonB-dependent receptor-like beta-barrel" evidence="11">
    <location>
        <begin position="21"/>
        <end position="232"/>
    </location>
</feature>
<dbReference type="GO" id="GO:0015344">
    <property type="term" value="F:siderophore uptake transmembrane transporter activity"/>
    <property type="evidence" value="ECO:0007669"/>
    <property type="project" value="TreeGrafter"/>
</dbReference>
<dbReference type="InterPro" id="IPR039426">
    <property type="entry name" value="TonB-dep_rcpt-like"/>
</dbReference>
<keyword evidence="3 10" id="KW-1134">Transmembrane beta strand</keyword>
<reference evidence="12 13" key="1">
    <citation type="submission" date="2020-08" db="EMBL/GenBank/DDBJ databases">
        <title>Genomic Encyclopedia of Type Strains, Phase IV (KMG-IV): sequencing the most valuable type-strain genomes for metagenomic binning, comparative biology and taxonomic classification.</title>
        <authorList>
            <person name="Goeker M."/>
        </authorList>
    </citation>
    <scope>NUCLEOTIDE SEQUENCE [LARGE SCALE GENOMIC DNA]</scope>
    <source>
        <strain evidence="12 13">DSM 26189</strain>
    </source>
</reference>
<keyword evidence="13" id="KW-1185">Reference proteome</keyword>
<sequence>MLTDPPSFSGCTAKLNFVIGSSWNAQGALRWAPDEDSDLRLSISSRTRFPTLADRFSSRFGMAIANPDLKAERATQVELGGSRRYGPLRAEGAVWYSRVNDAIMAITIAPSTTINRNLGNGDYYGAELSLTATVSSGLSLGGNYSWVKRELTDPSVAAFRPTGVPTHKAFLYADWSPLAGLRIMPNVDIASARWVVTPAGAYYRTGDYALANLSIEYAFTAAIDVSVGGRNLFDVNHATADGYPEPGRSLFLSLRARY</sequence>
<keyword evidence="8 12" id="KW-0675">Receptor</keyword>
<dbReference type="InterPro" id="IPR036942">
    <property type="entry name" value="Beta-barrel_TonB_sf"/>
</dbReference>
<dbReference type="RefSeq" id="WP_188073714.1">
    <property type="nucleotide sequence ID" value="NZ_BSPS01000155.1"/>
</dbReference>
<dbReference type="PROSITE" id="PS52016">
    <property type="entry name" value="TONB_DEPENDENT_REC_3"/>
    <property type="match status" value="1"/>
</dbReference>
<comment type="caution">
    <text evidence="12">The sequence shown here is derived from an EMBL/GenBank/DDBJ whole genome shotgun (WGS) entry which is preliminary data.</text>
</comment>
<proteinExistence type="inferred from homology"/>
<comment type="similarity">
    <text evidence="10">Belongs to the TonB-dependent receptor family.</text>
</comment>
<evidence type="ECO:0000256" key="9">
    <source>
        <dbReference type="ARBA" id="ARBA00023237"/>
    </source>
</evidence>
<dbReference type="EMBL" id="JACIDT010000024">
    <property type="protein sequence ID" value="MBB3928437.1"/>
    <property type="molecule type" value="Genomic_DNA"/>
</dbReference>
<dbReference type="GO" id="GO:0044718">
    <property type="term" value="P:siderophore transmembrane transport"/>
    <property type="evidence" value="ECO:0007669"/>
    <property type="project" value="TreeGrafter"/>
</dbReference>
<comment type="subcellular location">
    <subcellularLocation>
        <location evidence="1 10">Cell outer membrane</location>
        <topology evidence="1 10">Multi-pass membrane protein</topology>
    </subcellularLocation>
</comment>
<evidence type="ECO:0000256" key="8">
    <source>
        <dbReference type="ARBA" id="ARBA00023170"/>
    </source>
</evidence>
<evidence type="ECO:0000256" key="5">
    <source>
        <dbReference type="ARBA" id="ARBA00022729"/>
    </source>
</evidence>
<evidence type="ECO:0000256" key="3">
    <source>
        <dbReference type="ARBA" id="ARBA00022452"/>
    </source>
</evidence>
<evidence type="ECO:0000313" key="13">
    <source>
        <dbReference type="Proteomes" id="UP000571950"/>
    </source>
</evidence>
<evidence type="ECO:0000259" key="11">
    <source>
        <dbReference type="Pfam" id="PF00593"/>
    </source>
</evidence>
<dbReference type="AlphaFoldDB" id="A0A7W6FS71"/>
<accession>A0A7W6FS71</accession>
<keyword evidence="4 10" id="KW-0812">Transmembrane</keyword>
<evidence type="ECO:0000256" key="7">
    <source>
        <dbReference type="ARBA" id="ARBA00023136"/>
    </source>
</evidence>
<keyword evidence="6" id="KW-0798">TonB box</keyword>
<keyword evidence="9 10" id="KW-0998">Cell outer membrane</keyword>
<gene>
    <name evidence="12" type="ORF">GGR43_004181</name>
</gene>
<dbReference type="Gene3D" id="2.40.170.20">
    <property type="entry name" value="TonB-dependent receptor, beta-barrel domain"/>
    <property type="match status" value="1"/>
</dbReference>
<keyword evidence="7 10" id="KW-0472">Membrane</keyword>
<organism evidence="12 13">
    <name type="scientific">Sphingobium jiangsuense</name>
    <dbReference type="NCBI Taxonomy" id="870476"/>
    <lineage>
        <taxon>Bacteria</taxon>
        <taxon>Pseudomonadati</taxon>
        <taxon>Pseudomonadota</taxon>
        <taxon>Alphaproteobacteria</taxon>
        <taxon>Sphingomonadales</taxon>
        <taxon>Sphingomonadaceae</taxon>
        <taxon>Sphingobium</taxon>
    </lineage>
</organism>
<protein>
    <submittedName>
        <fullName evidence="12">Outer membrane receptor protein involved in Fe transport</fullName>
    </submittedName>
</protein>
<dbReference type="PANTHER" id="PTHR30069">
    <property type="entry name" value="TONB-DEPENDENT OUTER MEMBRANE RECEPTOR"/>
    <property type="match status" value="1"/>
</dbReference>
<evidence type="ECO:0000313" key="12">
    <source>
        <dbReference type="EMBL" id="MBB3928437.1"/>
    </source>
</evidence>
<name>A0A7W6FS71_9SPHN</name>
<dbReference type="PANTHER" id="PTHR30069:SF29">
    <property type="entry name" value="HEMOGLOBIN AND HEMOGLOBIN-HAPTOGLOBIN-BINDING PROTEIN 1-RELATED"/>
    <property type="match status" value="1"/>
</dbReference>
<evidence type="ECO:0000256" key="6">
    <source>
        <dbReference type="ARBA" id="ARBA00023077"/>
    </source>
</evidence>